<dbReference type="SUPFAM" id="SSF56112">
    <property type="entry name" value="Protein kinase-like (PK-like)"/>
    <property type="match status" value="1"/>
</dbReference>
<evidence type="ECO:0000259" key="8">
    <source>
        <dbReference type="PROSITE" id="PS50011"/>
    </source>
</evidence>
<feature type="domain" description="Protein kinase" evidence="8">
    <location>
        <begin position="1"/>
        <end position="272"/>
    </location>
</feature>
<comment type="caution">
    <text evidence="9">The sequence shown here is derived from an EMBL/GenBank/DDBJ whole genome shotgun (WGS) entry which is preliminary data.</text>
</comment>
<dbReference type="InterPro" id="IPR050205">
    <property type="entry name" value="CDPK_Ser/Thr_kinases"/>
</dbReference>
<protein>
    <submittedName>
        <fullName evidence="9">EF-hand domain pair</fullName>
    </submittedName>
</protein>
<dbReference type="Proteomes" id="UP000245207">
    <property type="component" value="Unassembled WGS sequence"/>
</dbReference>
<dbReference type="Pfam" id="PF00069">
    <property type="entry name" value="Pkinase"/>
    <property type="match status" value="1"/>
</dbReference>
<dbReference type="AlphaFoldDB" id="A0A2U1MFT0"/>
<evidence type="ECO:0000256" key="4">
    <source>
        <dbReference type="ARBA" id="ARBA00022741"/>
    </source>
</evidence>
<feature type="region of interest" description="Disordered" evidence="7">
    <location>
        <begin position="1"/>
        <end position="20"/>
    </location>
</feature>
<dbReference type="InterPro" id="IPR011009">
    <property type="entry name" value="Kinase-like_dom_sf"/>
</dbReference>
<dbReference type="GO" id="GO:0005524">
    <property type="term" value="F:ATP binding"/>
    <property type="evidence" value="ECO:0007669"/>
    <property type="project" value="UniProtKB-KW"/>
</dbReference>
<dbReference type="EMBL" id="PKPP01005434">
    <property type="protein sequence ID" value="PWA60133.1"/>
    <property type="molecule type" value="Genomic_DNA"/>
</dbReference>
<keyword evidence="10" id="KW-1185">Reference proteome</keyword>
<dbReference type="OrthoDB" id="40902at2759"/>
<evidence type="ECO:0000313" key="10">
    <source>
        <dbReference type="Proteomes" id="UP000245207"/>
    </source>
</evidence>
<accession>A0A2U1MFT0</accession>
<keyword evidence="5" id="KW-0418">Kinase</keyword>
<name>A0A2U1MFT0_ARTAN</name>
<sequence>MPLQGAQAVAPTPSTASTLRKRRIAPTSATGRHCGFTCESKYNARLKEKYNNTATSSKLRGHLLYPLQQHQECIQDRRKSTTPSIIAVAFAPGAQAVAPTPSTASTLRKRRIAPTSATGRHCGFTCESKYNARLKEKYNNTATSSKLRGHLLYPLQQHQECIQDRRKSTTPSIIAVAFAPNHEKVTTAFYVAPEVLRRRPYGKEVDIWSAGVILYKESEIVEAVQKGEPDMVSRTWPFISSNAKNLVRSMLSVHPNDRPTTAILGIKLQIIVAAQGTAPHECPRTMGLHPGKHRHATRGRISDNR</sequence>
<evidence type="ECO:0000256" key="3">
    <source>
        <dbReference type="ARBA" id="ARBA00022679"/>
    </source>
</evidence>
<evidence type="ECO:0000256" key="1">
    <source>
        <dbReference type="ARBA" id="ARBA00005354"/>
    </source>
</evidence>
<evidence type="ECO:0000256" key="5">
    <source>
        <dbReference type="ARBA" id="ARBA00022777"/>
    </source>
</evidence>
<keyword evidence="3" id="KW-0808">Transferase</keyword>
<organism evidence="9 10">
    <name type="scientific">Artemisia annua</name>
    <name type="common">Sweet wormwood</name>
    <dbReference type="NCBI Taxonomy" id="35608"/>
    <lineage>
        <taxon>Eukaryota</taxon>
        <taxon>Viridiplantae</taxon>
        <taxon>Streptophyta</taxon>
        <taxon>Embryophyta</taxon>
        <taxon>Tracheophyta</taxon>
        <taxon>Spermatophyta</taxon>
        <taxon>Magnoliopsida</taxon>
        <taxon>eudicotyledons</taxon>
        <taxon>Gunneridae</taxon>
        <taxon>Pentapetalae</taxon>
        <taxon>asterids</taxon>
        <taxon>campanulids</taxon>
        <taxon>Asterales</taxon>
        <taxon>Asteraceae</taxon>
        <taxon>Asteroideae</taxon>
        <taxon>Anthemideae</taxon>
        <taxon>Artemisiinae</taxon>
        <taxon>Artemisia</taxon>
    </lineage>
</organism>
<evidence type="ECO:0000256" key="6">
    <source>
        <dbReference type="ARBA" id="ARBA00022840"/>
    </source>
</evidence>
<dbReference type="GO" id="GO:0004674">
    <property type="term" value="F:protein serine/threonine kinase activity"/>
    <property type="evidence" value="ECO:0007669"/>
    <property type="project" value="UniProtKB-KW"/>
</dbReference>
<dbReference type="InterPro" id="IPR000719">
    <property type="entry name" value="Prot_kinase_dom"/>
</dbReference>
<evidence type="ECO:0000256" key="7">
    <source>
        <dbReference type="SAM" id="MobiDB-lite"/>
    </source>
</evidence>
<feature type="region of interest" description="Disordered" evidence="7">
    <location>
        <begin position="282"/>
        <end position="305"/>
    </location>
</feature>
<keyword evidence="6" id="KW-0067">ATP-binding</keyword>
<comment type="similarity">
    <text evidence="1">Belongs to the protein kinase superfamily. CAMK Ser/Thr protein kinase family. CaMK subfamily.</text>
</comment>
<dbReference type="PROSITE" id="PS50011">
    <property type="entry name" value="PROTEIN_KINASE_DOM"/>
    <property type="match status" value="1"/>
</dbReference>
<keyword evidence="2" id="KW-0723">Serine/threonine-protein kinase</keyword>
<gene>
    <name evidence="9" type="ORF">CTI12_AA387160</name>
</gene>
<dbReference type="Gene3D" id="1.10.510.10">
    <property type="entry name" value="Transferase(Phosphotransferase) domain 1"/>
    <property type="match status" value="1"/>
</dbReference>
<dbReference type="PANTHER" id="PTHR24349">
    <property type="entry name" value="SERINE/THREONINE-PROTEIN KINASE"/>
    <property type="match status" value="1"/>
</dbReference>
<dbReference type="STRING" id="35608.A0A2U1MFT0"/>
<evidence type="ECO:0000313" key="9">
    <source>
        <dbReference type="EMBL" id="PWA60133.1"/>
    </source>
</evidence>
<keyword evidence="4" id="KW-0547">Nucleotide-binding</keyword>
<reference evidence="9 10" key="1">
    <citation type="journal article" date="2018" name="Mol. Plant">
        <title>The genome of Artemisia annua provides insight into the evolution of Asteraceae family and artemisinin biosynthesis.</title>
        <authorList>
            <person name="Shen Q."/>
            <person name="Zhang L."/>
            <person name="Liao Z."/>
            <person name="Wang S."/>
            <person name="Yan T."/>
            <person name="Shi P."/>
            <person name="Liu M."/>
            <person name="Fu X."/>
            <person name="Pan Q."/>
            <person name="Wang Y."/>
            <person name="Lv Z."/>
            <person name="Lu X."/>
            <person name="Zhang F."/>
            <person name="Jiang W."/>
            <person name="Ma Y."/>
            <person name="Chen M."/>
            <person name="Hao X."/>
            <person name="Li L."/>
            <person name="Tang Y."/>
            <person name="Lv G."/>
            <person name="Zhou Y."/>
            <person name="Sun X."/>
            <person name="Brodelius P.E."/>
            <person name="Rose J.K.C."/>
            <person name="Tang K."/>
        </authorList>
    </citation>
    <scope>NUCLEOTIDE SEQUENCE [LARGE SCALE GENOMIC DNA]</scope>
    <source>
        <strain evidence="10">cv. Huhao1</strain>
        <tissue evidence="9">Leaf</tissue>
    </source>
</reference>
<evidence type="ECO:0000256" key="2">
    <source>
        <dbReference type="ARBA" id="ARBA00022527"/>
    </source>
</evidence>
<proteinExistence type="inferred from homology"/>